<feature type="region of interest" description="Disordered" evidence="1">
    <location>
        <begin position="40"/>
        <end position="72"/>
    </location>
</feature>
<feature type="region of interest" description="Disordered" evidence="1">
    <location>
        <begin position="199"/>
        <end position="232"/>
    </location>
</feature>
<sequence length="252" mass="28582">MEIYRFYIRCPKCAAEITFKTDPENLDYVCENGASRNFEPWRGEQDANAEMQKAKEEEEEENPLKALENRTQESKREMEILDALDEIRTKNSTLERTTVEKAIQNIVSKKEELLNDVLKKQDEQDEQLIKSLFKDADGERIKRLNDSFDPEIDKKLKISFSKDPLSTNQAISKNNIHKKSAIDKISKLGVIIKPKTTVSLQKPSPNSTIQPLTNTYQGNSISKNSSNSTPANDLNIDLSLSMVGDYSSDSSS</sequence>
<dbReference type="AlphaFoldDB" id="A0A1R1XEX6"/>
<dbReference type="PANTHER" id="PTHR12111">
    <property type="entry name" value="SPLICING FACTOR YJU2"/>
    <property type="match status" value="1"/>
</dbReference>
<proteinExistence type="predicted"/>
<dbReference type="PANTHER" id="PTHR12111:SF1">
    <property type="entry name" value="SPLICING FACTOR YJU2"/>
    <property type="match status" value="1"/>
</dbReference>
<dbReference type="Proteomes" id="UP000187283">
    <property type="component" value="Unassembled WGS sequence"/>
</dbReference>
<dbReference type="GO" id="GO:0071006">
    <property type="term" value="C:U2-type catalytic step 1 spliceosome"/>
    <property type="evidence" value="ECO:0007669"/>
    <property type="project" value="TreeGrafter"/>
</dbReference>
<dbReference type="GO" id="GO:0000398">
    <property type="term" value="P:mRNA splicing, via spliceosome"/>
    <property type="evidence" value="ECO:0007669"/>
    <property type="project" value="InterPro"/>
</dbReference>
<dbReference type="STRING" id="133412.A0A1R1XEX6"/>
<protein>
    <submittedName>
        <fullName evidence="2">Coiled-coil domain-containing protein 94-like protein</fullName>
    </submittedName>
</protein>
<name>A0A1R1XEX6_9FUNG</name>
<dbReference type="InterPro" id="IPR007590">
    <property type="entry name" value="Saf4/Yju2"/>
</dbReference>
<gene>
    <name evidence="2" type="ORF">AYI70_g8660</name>
</gene>
<dbReference type="EMBL" id="LSSN01003595">
    <property type="protein sequence ID" value="OMJ13187.1"/>
    <property type="molecule type" value="Genomic_DNA"/>
</dbReference>
<evidence type="ECO:0000256" key="1">
    <source>
        <dbReference type="SAM" id="MobiDB-lite"/>
    </source>
</evidence>
<comment type="caution">
    <text evidence="2">The sequence shown here is derived from an EMBL/GenBank/DDBJ whole genome shotgun (WGS) entry which is preliminary data.</text>
</comment>
<evidence type="ECO:0000313" key="2">
    <source>
        <dbReference type="EMBL" id="OMJ13187.1"/>
    </source>
</evidence>
<reference evidence="2 3" key="1">
    <citation type="submission" date="2017-01" db="EMBL/GenBank/DDBJ databases">
        <authorList>
            <person name="Mah S.A."/>
            <person name="Swanson W.J."/>
            <person name="Moy G.W."/>
            <person name="Vacquier V.D."/>
        </authorList>
    </citation>
    <scope>NUCLEOTIDE SEQUENCE [LARGE SCALE GENOMIC DNA]</scope>
    <source>
        <strain evidence="2 3">GSMNP</strain>
    </source>
</reference>
<organism evidence="2 3">
    <name type="scientific">Smittium culicis</name>
    <dbReference type="NCBI Taxonomy" id="133412"/>
    <lineage>
        <taxon>Eukaryota</taxon>
        <taxon>Fungi</taxon>
        <taxon>Fungi incertae sedis</taxon>
        <taxon>Zoopagomycota</taxon>
        <taxon>Kickxellomycotina</taxon>
        <taxon>Harpellomycetes</taxon>
        <taxon>Harpellales</taxon>
        <taxon>Legeriomycetaceae</taxon>
        <taxon>Smittium</taxon>
    </lineage>
</organism>
<dbReference type="Pfam" id="PF04502">
    <property type="entry name" value="Saf4_Yju2"/>
    <property type="match status" value="1"/>
</dbReference>
<dbReference type="OrthoDB" id="5575265at2759"/>
<evidence type="ECO:0000313" key="3">
    <source>
        <dbReference type="Proteomes" id="UP000187283"/>
    </source>
</evidence>
<accession>A0A1R1XEX6</accession>
<keyword evidence="3" id="KW-1185">Reference proteome</keyword>